<accession>A0A162I987</accession>
<evidence type="ECO:0000313" key="1">
    <source>
        <dbReference type="EMBL" id="KZZ90293.1"/>
    </source>
</evidence>
<gene>
    <name evidence="1" type="ORF">AAP_03823</name>
</gene>
<dbReference type="VEuPathDB" id="FungiDB:AAP_03823"/>
<sequence>MTRVYKGPHAIKGRKWRSADMRRPNVKAEVNIICNGCNSNLGYTINQFHKLGKRGVINKFVVAQKQVYFTMDMVSQQEPLDQHITADYVLSSIYVNELEISLETQNKCRNCDEIFAVLTERNVSPDERFAALVFDTTKVRLDRYNETLSGYIRVEQSLNSETFWENIIRTFASDDVIQERQSRLELGYYDLACAHCHSIVAITENTFHFVNEATDHAGCAVPRGLYVFKRPPIKQSHVHAGYKNDQYATPMLPTTISWNA</sequence>
<name>A0A162I987_9EURO</name>
<organism evidence="1 2">
    <name type="scientific">Ascosphaera apis ARSEF 7405</name>
    <dbReference type="NCBI Taxonomy" id="392613"/>
    <lineage>
        <taxon>Eukaryota</taxon>
        <taxon>Fungi</taxon>
        <taxon>Dikarya</taxon>
        <taxon>Ascomycota</taxon>
        <taxon>Pezizomycotina</taxon>
        <taxon>Eurotiomycetes</taxon>
        <taxon>Eurotiomycetidae</taxon>
        <taxon>Onygenales</taxon>
        <taxon>Ascosphaeraceae</taxon>
        <taxon>Ascosphaera</taxon>
    </lineage>
</organism>
<dbReference type="AlphaFoldDB" id="A0A162I987"/>
<proteinExistence type="predicted"/>
<comment type="caution">
    <text evidence="1">The sequence shown here is derived from an EMBL/GenBank/DDBJ whole genome shotgun (WGS) entry which is preliminary data.</text>
</comment>
<dbReference type="EMBL" id="AZGZ01000017">
    <property type="protein sequence ID" value="KZZ90293.1"/>
    <property type="molecule type" value="Genomic_DNA"/>
</dbReference>
<evidence type="ECO:0000313" key="2">
    <source>
        <dbReference type="Proteomes" id="UP000242877"/>
    </source>
</evidence>
<reference evidence="1 2" key="1">
    <citation type="journal article" date="2016" name="Genome Biol. Evol.">
        <title>Divergent and convergent evolution of fungal pathogenicity.</title>
        <authorList>
            <person name="Shang Y."/>
            <person name="Xiao G."/>
            <person name="Zheng P."/>
            <person name="Cen K."/>
            <person name="Zhan S."/>
            <person name="Wang C."/>
        </authorList>
    </citation>
    <scope>NUCLEOTIDE SEQUENCE [LARGE SCALE GENOMIC DNA]</scope>
    <source>
        <strain evidence="1 2">ARSEF 7405</strain>
    </source>
</reference>
<dbReference type="Proteomes" id="UP000242877">
    <property type="component" value="Unassembled WGS sequence"/>
</dbReference>
<keyword evidence="2" id="KW-1185">Reference proteome</keyword>
<protein>
    <submittedName>
        <fullName evidence="1">Uncharacterized protein</fullName>
    </submittedName>
</protein>